<keyword evidence="3" id="KW-1185">Reference proteome</keyword>
<feature type="chain" id="PRO_5032611255" description="PKD-like family protein" evidence="1">
    <location>
        <begin position="24"/>
        <end position="503"/>
    </location>
</feature>
<proteinExistence type="predicted"/>
<dbReference type="Proteomes" id="UP000570474">
    <property type="component" value="Unassembled WGS sequence"/>
</dbReference>
<evidence type="ECO:0000313" key="2">
    <source>
        <dbReference type="EMBL" id="NLR64365.1"/>
    </source>
</evidence>
<dbReference type="AlphaFoldDB" id="A0A847RU08"/>
<gene>
    <name evidence="2" type="ORF">HGH92_08625</name>
</gene>
<dbReference type="InterPro" id="IPR032183">
    <property type="entry name" value="PKD-like"/>
</dbReference>
<evidence type="ECO:0008006" key="4">
    <source>
        <dbReference type="Google" id="ProtNLM"/>
    </source>
</evidence>
<protein>
    <recommendedName>
        <fullName evidence="4">PKD-like family protein</fullName>
    </recommendedName>
</protein>
<comment type="caution">
    <text evidence="2">The sequence shown here is derived from an EMBL/GenBank/DDBJ whole genome shotgun (WGS) entry which is preliminary data.</text>
</comment>
<keyword evidence="1" id="KW-0732">Signal</keyword>
<reference evidence="2 3" key="1">
    <citation type="submission" date="2020-04" db="EMBL/GenBank/DDBJ databases">
        <authorList>
            <person name="Yin C."/>
        </authorList>
    </citation>
    <scope>NUCLEOTIDE SEQUENCE [LARGE SCALE GENOMIC DNA]</scope>
    <source>
        <strain evidence="2 3">Ae27</strain>
    </source>
</reference>
<evidence type="ECO:0000256" key="1">
    <source>
        <dbReference type="SAM" id="SignalP"/>
    </source>
</evidence>
<name>A0A847RU08_9BACT</name>
<dbReference type="Pfam" id="PF16407">
    <property type="entry name" value="PKD_2"/>
    <property type="match status" value="1"/>
</dbReference>
<feature type="signal peptide" evidence="1">
    <location>
        <begin position="1"/>
        <end position="23"/>
    </location>
</feature>
<dbReference type="EMBL" id="JABAIA010000001">
    <property type="protein sequence ID" value="NLR64365.1"/>
    <property type="molecule type" value="Genomic_DNA"/>
</dbReference>
<sequence length="503" mass="56578">MKTKYIWLLLSGCLISMAFTACYKDRGNYDYHDINQVDSIGGIVKNYTVLYGDSIRITPTVLATQESGDTARYTYRWEALIDGLSRMPGESPNVLISSSRDLAIAIKLRPSSYDCFFRIKDKQTGVEWFKRFKLTVQSAVYQGWVALCDVNGFARLDMVARLGEEDRLITDLMSFVNGGLPVRHQPKQLVFAYRSTNINPFYLRTGDGLERIDGDNFTWKSTYGIRYEMLVPVGTDFAPDYFFNSPALAGVDYVLAGNRVFHRNAMMGASAFGSPVNYVDEEKAAFRPAPFVASGYGGALLYDQDRQRFVFHDPMFGTKCNSLRDGTLFSYNTGRDMVYMAYTNYNRGDVYAILKDKAGKYYTYCINVSYSGVKQSYYTEMINAPELDKATAFAVSNQLGYVFYAAGGRVYEYDVFTNKAVLMADLGGERVSVLKCPLFSSYGKDFYTNLTNSLVVGSYDPARPDAGNGSIRVYSIPARNEPLQLTWSYGGLGKIVDLAYRER</sequence>
<accession>A0A847RU08</accession>
<dbReference type="RefSeq" id="WP_168870323.1">
    <property type="nucleotide sequence ID" value="NZ_JABAIA010000001.1"/>
</dbReference>
<organism evidence="2 3">
    <name type="scientific">Chitinophaga varians</name>
    <dbReference type="NCBI Taxonomy" id="2202339"/>
    <lineage>
        <taxon>Bacteria</taxon>
        <taxon>Pseudomonadati</taxon>
        <taxon>Bacteroidota</taxon>
        <taxon>Chitinophagia</taxon>
        <taxon>Chitinophagales</taxon>
        <taxon>Chitinophagaceae</taxon>
        <taxon>Chitinophaga</taxon>
    </lineage>
</organism>
<dbReference type="PROSITE" id="PS51257">
    <property type="entry name" value="PROKAR_LIPOPROTEIN"/>
    <property type="match status" value="1"/>
</dbReference>
<evidence type="ECO:0000313" key="3">
    <source>
        <dbReference type="Proteomes" id="UP000570474"/>
    </source>
</evidence>